<evidence type="ECO:0000313" key="6">
    <source>
        <dbReference type="Ensembl" id="ENSACAP00000012081.3"/>
    </source>
</evidence>
<evidence type="ECO:0000256" key="4">
    <source>
        <dbReference type="ARBA" id="ARBA00023098"/>
    </source>
</evidence>
<dbReference type="GO" id="GO:0016410">
    <property type="term" value="F:N-acyltransferase activity"/>
    <property type="evidence" value="ECO:0000318"/>
    <property type="project" value="GO_Central"/>
</dbReference>
<dbReference type="SUPFAM" id="SSF54001">
    <property type="entry name" value="Cysteine proteinases"/>
    <property type="match status" value="1"/>
</dbReference>
<dbReference type="RefSeq" id="XP_003221514.1">
    <property type="nucleotide sequence ID" value="XM_003221466.4"/>
</dbReference>
<reference evidence="6" key="3">
    <citation type="submission" date="2025-09" db="UniProtKB">
        <authorList>
            <consortium name="Ensembl"/>
        </authorList>
    </citation>
    <scope>IDENTIFICATION</scope>
</reference>
<dbReference type="GeneTree" id="ENSGT00940000162660"/>
<dbReference type="Gene3D" id="3.90.1720.10">
    <property type="entry name" value="endopeptidase domain like (from Nostoc punctiforme)"/>
    <property type="match status" value="1"/>
</dbReference>
<keyword evidence="2" id="KW-0808">Transferase</keyword>
<proteinExistence type="inferred from homology"/>
<dbReference type="PANTHER" id="PTHR13943">
    <property type="entry name" value="HRAS-LIKE SUPPRESSOR - RELATED"/>
    <property type="match status" value="1"/>
</dbReference>
<dbReference type="OrthoDB" id="421951at2759"/>
<organism evidence="6 7">
    <name type="scientific">Anolis carolinensis</name>
    <name type="common">Green anole</name>
    <name type="synonym">American chameleon</name>
    <dbReference type="NCBI Taxonomy" id="28377"/>
    <lineage>
        <taxon>Eukaryota</taxon>
        <taxon>Metazoa</taxon>
        <taxon>Chordata</taxon>
        <taxon>Craniata</taxon>
        <taxon>Vertebrata</taxon>
        <taxon>Euteleostomi</taxon>
        <taxon>Lepidosauria</taxon>
        <taxon>Squamata</taxon>
        <taxon>Bifurcata</taxon>
        <taxon>Unidentata</taxon>
        <taxon>Episquamata</taxon>
        <taxon>Toxicofera</taxon>
        <taxon>Iguania</taxon>
        <taxon>Dactyloidae</taxon>
        <taxon>Anolis</taxon>
    </lineage>
</organism>
<dbReference type="Proteomes" id="UP000001646">
    <property type="component" value="Chromosome 5"/>
</dbReference>
<evidence type="ECO:0000259" key="5">
    <source>
        <dbReference type="PROSITE" id="PS51934"/>
    </source>
</evidence>
<comment type="similarity">
    <text evidence="1">Belongs to the H-rev107 family.</text>
</comment>
<feature type="domain" description="LRAT" evidence="5">
    <location>
        <begin position="32"/>
        <end position="146"/>
    </location>
</feature>
<evidence type="ECO:0000256" key="2">
    <source>
        <dbReference type="ARBA" id="ARBA00022679"/>
    </source>
</evidence>
<evidence type="ECO:0000256" key="3">
    <source>
        <dbReference type="ARBA" id="ARBA00022801"/>
    </source>
</evidence>
<dbReference type="AlphaFoldDB" id="G1KM49"/>
<dbReference type="Pfam" id="PF04970">
    <property type="entry name" value="LRAT"/>
    <property type="match status" value="1"/>
</dbReference>
<dbReference type="InterPro" id="IPR038765">
    <property type="entry name" value="Papain-like_cys_pep_sf"/>
</dbReference>
<dbReference type="STRING" id="28377.ENSACAP00000012081"/>
<dbReference type="GO" id="GO:0005737">
    <property type="term" value="C:cytoplasm"/>
    <property type="evidence" value="ECO:0000318"/>
    <property type="project" value="GO_Central"/>
</dbReference>
<gene>
    <name evidence="6" type="primary">LOC100563278</name>
</gene>
<dbReference type="GeneID" id="100563278"/>
<dbReference type="PROSITE" id="PS51934">
    <property type="entry name" value="LRAT"/>
    <property type="match status" value="1"/>
</dbReference>
<dbReference type="KEGG" id="acs:100563278"/>
<dbReference type="InterPro" id="IPR007053">
    <property type="entry name" value="LRAT_dom"/>
</dbReference>
<dbReference type="HOGENOM" id="CLU_109418_1_1_1"/>
<dbReference type="GO" id="GO:0004623">
    <property type="term" value="F:phospholipase A2 activity"/>
    <property type="evidence" value="ECO:0000318"/>
    <property type="project" value="GO_Central"/>
</dbReference>
<evidence type="ECO:0000313" key="7">
    <source>
        <dbReference type="Proteomes" id="UP000001646"/>
    </source>
</evidence>
<sequence>MEKQIVLSNIPDMVHSVTNFIFSKEEPKPGDMIHFQRALYQHWGIYVGDGYLIHFTLPDWDETIKEVLAGKTLKATIRKDPLKVVGGNLPYGVYNQYDKQQSPLSAEEIVKRAESLLGLQLPYNVMKSNCEHFATMMRYGTPQEGQAGWLGFTADPEFVSQIIQKLREGIKENDHCCQNDLEF</sequence>
<reference evidence="6" key="2">
    <citation type="submission" date="2025-08" db="UniProtKB">
        <authorList>
            <consortium name="Ensembl"/>
        </authorList>
    </citation>
    <scope>IDENTIFICATION</scope>
</reference>
<evidence type="ECO:0000256" key="1">
    <source>
        <dbReference type="ARBA" id="ARBA00007824"/>
    </source>
</evidence>
<dbReference type="InterPro" id="IPR051496">
    <property type="entry name" value="H-rev107_PLA/AT"/>
</dbReference>
<dbReference type="InParanoid" id="G1KM49"/>
<dbReference type="eggNOG" id="ENOG502ST57">
    <property type="taxonomic scope" value="Eukaryota"/>
</dbReference>
<dbReference type="GO" id="GO:0008970">
    <property type="term" value="F:phospholipase A1 activity"/>
    <property type="evidence" value="ECO:0000318"/>
    <property type="project" value="GO_Central"/>
</dbReference>
<dbReference type="Bgee" id="ENSACAG00000012323">
    <property type="expression patterns" value="Expressed in lung and 8 other cell types or tissues"/>
</dbReference>
<name>G1KM49_ANOCA</name>
<dbReference type="PANTHER" id="PTHR13943:SF31">
    <property type="entry name" value="PHOSPHOLIPASE A AND ACYLTRANSFERASE 3"/>
    <property type="match status" value="1"/>
</dbReference>
<keyword evidence="7" id="KW-1185">Reference proteome</keyword>
<dbReference type="Ensembl" id="ENSACAT00000012326.3">
    <property type="protein sequence ID" value="ENSACAP00000012081.3"/>
    <property type="gene ID" value="ENSACAG00000012323.3"/>
</dbReference>
<dbReference type="GO" id="GO:0070292">
    <property type="term" value="P:N-acylphosphatidylethanolamine metabolic process"/>
    <property type="evidence" value="ECO:0000318"/>
    <property type="project" value="GO_Central"/>
</dbReference>
<accession>G1KM49</accession>
<reference evidence="6 7" key="1">
    <citation type="submission" date="2009-12" db="EMBL/GenBank/DDBJ databases">
        <title>The Genome Sequence of Anolis carolinensis (Green Anole Lizard).</title>
        <authorList>
            <consortium name="The Genome Sequencing Platform"/>
            <person name="Di Palma F."/>
            <person name="Alfoldi J."/>
            <person name="Heiman D."/>
            <person name="Young S."/>
            <person name="Grabherr M."/>
            <person name="Johnson J."/>
            <person name="Lander E.S."/>
            <person name="Lindblad-Toh K."/>
        </authorList>
    </citation>
    <scope>NUCLEOTIDE SEQUENCE [LARGE SCALE GENOMIC DNA]</scope>
    <source>
        <strain evidence="6 7">JBL SC #1</strain>
    </source>
</reference>
<protein>
    <recommendedName>
        <fullName evidence="5">LRAT domain-containing protein</fullName>
    </recommendedName>
</protein>
<keyword evidence="4" id="KW-0443">Lipid metabolism</keyword>
<keyword evidence="3" id="KW-0378">Hydrolase</keyword>